<dbReference type="Pfam" id="PF02709">
    <property type="entry name" value="Glyco_transf_7C"/>
    <property type="match status" value="1"/>
</dbReference>
<feature type="domain" description="Glycosyltransferase 2-like" evidence="2">
    <location>
        <begin position="11"/>
        <end position="107"/>
    </location>
</feature>
<dbReference type="eggNOG" id="COG1215">
    <property type="taxonomic scope" value="Bacteria"/>
</dbReference>
<evidence type="ECO:0008006" key="6">
    <source>
        <dbReference type="Google" id="ProtNLM"/>
    </source>
</evidence>
<dbReference type="InterPro" id="IPR029044">
    <property type="entry name" value="Nucleotide-diphossugar_trans"/>
</dbReference>
<dbReference type="Pfam" id="PF00535">
    <property type="entry name" value="Glycos_transf_2"/>
    <property type="match status" value="1"/>
</dbReference>
<organism evidence="4 5">
    <name type="scientific">Sporocytophaga myxococcoides</name>
    <dbReference type="NCBI Taxonomy" id="153721"/>
    <lineage>
        <taxon>Bacteria</taxon>
        <taxon>Pseudomonadati</taxon>
        <taxon>Bacteroidota</taxon>
        <taxon>Cytophagia</taxon>
        <taxon>Cytophagales</taxon>
        <taxon>Cytophagaceae</taxon>
        <taxon>Sporocytophaga</taxon>
    </lineage>
</organism>
<dbReference type="STRING" id="153721.MYP_3933"/>
<evidence type="ECO:0000259" key="2">
    <source>
        <dbReference type="Pfam" id="PF00535"/>
    </source>
</evidence>
<evidence type="ECO:0000256" key="1">
    <source>
        <dbReference type="ARBA" id="ARBA00022679"/>
    </source>
</evidence>
<name>A0A098LKK9_9BACT</name>
<dbReference type="GO" id="GO:0016740">
    <property type="term" value="F:transferase activity"/>
    <property type="evidence" value="ECO:0007669"/>
    <property type="project" value="UniProtKB-KW"/>
</dbReference>
<dbReference type="AlphaFoldDB" id="A0A098LKK9"/>
<evidence type="ECO:0000313" key="5">
    <source>
        <dbReference type="Proteomes" id="UP000030185"/>
    </source>
</evidence>
<keyword evidence="1" id="KW-0808">Transferase</keyword>
<protein>
    <recommendedName>
        <fullName evidence="6">Glycosyltransferase 2-like domain-containing protein</fullName>
    </recommendedName>
</protein>
<dbReference type="Proteomes" id="UP000030185">
    <property type="component" value="Unassembled WGS sequence"/>
</dbReference>
<feature type="domain" description="Galactosyltransferase C-terminal" evidence="3">
    <location>
        <begin position="108"/>
        <end position="162"/>
    </location>
</feature>
<dbReference type="InterPro" id="IPR027791">
    <property type="entry name" value="Galactosyl_T_C"/>
</dbReference>
<gene>
    <name evidence="4" type="ORF">MYP_3933</name>
</gene>
<proteinExistence type="predicted"/>
<evidence type="ECO:0000313" key="4">
    <source>
        <dbReference type="EMBL" id="GAL86703.1"/>
    </source>
</evidence>
<dbReference type="EMBL" id="BBLT01000009">
    <property type="protein sequence ID" value="GAL86703.1"/>
    <property type="molecule type" value="Genomic_DNA"/>
</dbReference>
<comment type="caution">
    <text evidence="4">The sequence shown here is derived from an EMBL/GenBank/DDBJ whole genome shotgun (WGS) entry which is preliminary data.</text>
</comment>
<dbReference type="SUPFAM" id="SSF53448">
    <property type="entry name" value="Nucleotide-diphospho-sugar transferases"/>
    <property type="match status" value="1"/>
</dbReference>
<dbReference type="CDD" id="cd00761">
    <property type="entry name" value="Glyco_tranf_GTA_type"/>
    <property type="match status" value="1"/>
</dbReference>
<sequence length="331" mass="38357">MQTLPANIENNKDYPEVEFVLLDYNSSDGLEAWVKNNMKKYLETGILKYFRTEEPAFFDRTHSRNLLFKLASGDIISNVDADNYTGIGYAAYLNEVFSEDKDIYVVADTKKRYYFLRNAFGRFACQKKDYIAIGGMDETMKSYGSETIDLYERLSNLGRKEYVIKNTNLLKAISHADEERIENEFFLKNIDRFYSKYLSHDSSELLFLFKDHNYEKCKIVPEIIETHLPATILEGTLEKGTWTEEGNNIWLDDKTFQIADKGRLTEVGNSDGDFYKIDDVRFLQNVAKNYSFIINNDKLAQNKRDKSLVVNDNSFGKGCVTFNFETLVNIS</sequence>
<accession>A0A098LKK9</accession>
<dbReference type="Gene3D" id="3.90.550.10">
    <property type="entry name" value="Spore Coat Polysaccharide Biosynthesis Protein SpsA, Chain A"/>
    <property type="match status" value="1"/>
</dbReference>
<dbReference type="InterPro" id="IPR001173">
    <property type="entry name" value="Glyco_trans_2-like"/>
</dbReference>
<evidence type="ECO:0000259" key="3">
    <source>
        <dbReference type="Pfam" id="PF02709"/>
    </source>
</evidence>
<keyword evidence="5" id="KW-1185">Reference proteome</keyword>
<reference evidence="4 5" key="1">
    <citation type="submission" date="2014-09" db="EMBL/GenBank/DDBJ databases">
        <title>Sporocytophaga myxococcoides PG-01 genome sequencing.</title>
        <authorList>
            <person name="Liu L."/>
            <person name="Gao P.J."/>
            <person name="Chen G.J."/>
            <person name="Wang L.S."/>
        </authorList>
    </citation>
    <scope>NUCLEOTIDE SEQUENCE [LARGE SCALE GENOMIC DNA]</scope>
    <source>
        <strain evidence="4 5">PG-01</strain>
    </source>
</reference>